<dbReference type="Proteomes" id="UP000473699">
    <property type="component" value="Unassembled WGS sequence"/>
</dbReference>
<feature type="signal peptide" evidence="2">
    <location>
        <begin position="1"/>
        <end position="23"/>
    </location>
</feature>
<evidence type="ECO:0000313" key="3">
    <source>
        <dbReference type="EMBL" id="MST55749.1"/>
    </source>
</evidence>
<keyword evidence="1 2" id="KW-0732">Signal</keyword>
<dbReference type="Gene3D" id="3.40.190.170">
    <property type="entry name" value="Bacterial extracellular solute-binding protein, family 7"/>
    <property type="match status" value="1"/>
</dbReference>
<feature type="chain" id="PRO_5026890927" evidence="2">
    <location>
        <begin position="24"/>
        <end position="330"/>
    </location>
</feature>
<dbReference type="GO" id="GO:0055085">
    <property type="term" value="P:transmembrane transport"/>
    <property type="evidence" value="ECO:0007669"/>
    <property type="project" value="InterPro"/>
</dbReference>
<dbReference type="Pfam" id="PF03480">
    <property type="entry name" value="DctP"/>
    <property type="match status" value="1"/>
</dbReference>
<keyword evidence="4" id="KW-1185">Reference proteome</keyword>
<dbReference type="InterPro" id="IPR038404">
    <property type="entry name" value="TRAP_DctP_sf"/>
</dbReference>
<dbReference type="PANTHER" id="PTHR33376:SF4">
    <property type="entry name" value="SIALIC ACID-BINDING PERIPLASMIC PROTEIN SIAP"/>
    <property type="match status" value="1"/>
</dbReference>
<comment type="caution">
    <text evidence="3">The sequence shown here is derived from an EMBL/GenBank/DDBJ whole genome shotgun (WGS) entry which is preliminary data.</text>
</comment>
<dbReference type="EMBL" id="VUNH01000006">
    <property type="protein sequence ID" value="MST55749.1"/>
    <property type="molecule type" value="Genomic_DNA"/>
</dbReference>
<dbReference type="InterPro" id="IPR018389">
    <property type="entry name" value="DctP_fam"/>
</dbReference>
<dbReference type="NCBIfam" id="NF037995">
    <property type="entry name" value="TRAP_S1"/>
    <property type="match status" value="1"/>
</dbReference>
<evidence type="ECO:0000313" key="4">
    <source>
        <dbReference type="Proteomes" id="UP000473699"/>
    </source>
</evidence>
<evidence type="ECO:0000256" key="1">
    <source>
        <dbReference type="ARBA" id="ARBA00022729"/>
    </source>
</evidence>
<organism evidence="3 4">
    <name type="scientific">Pyramidobacter porci</name>
    <dbReference type="NCBI Taxonomy" id="2605789"/>
    <lineage>
        <taxon>Bacteria</taxon>
        <taxon>Thermotogati</taxon>
        <taxon>Synergistota</taxon>
        <taxon>Synergistia</taxon>
        <taxon>Synergistales</taxon>
        <taxon>Dethiosulfovibrionaceae</taxon>
        <taxon>Pyramidobacter</taxon>
    </lineage>
</organism>
<dbReference type="CDD" id="cd13603">
    <property type="entry name" value="PBP2_TRAP_Siap_TeaA_like"/>
    <property type="match status" value="1"/>
</dbReference>
<proteinExistence type="predicted"/>
<gene>
    <name evidence="3" type="ORF">FYJ74_06855</name>
</gene>
<dbReference type="PANTHER" id="PTHR33376">
    <property type="match status" value="1"/>
</dbReference>
<dbReference type="AlphaFoldDB" id="A0A6L5YC32"/>
<protein>
    <submittedName>
        <fullName evidence="3">TRAP transporter substrate-binding protein</fullName>
    </submittedName>
</protein>
<sequence>MLKRIALFLLCVCAAMNSVPSEAVTKLRLGNKMIEDHYESQALKTMAENVKTRTGGEVEIQCYFGEVLGDNKKQIENMVRGVQDFYADGYGYYDMYSPLVRVSSLPYLFRDNEHYRRFLLSDVEKEIEEPLLKKAGLRVVDRKRNWLRGPFRVIASRKPIRSLEDLQGLKLRMNSNPTSVKAWEALGCAVTVIPYSETYLALKQGTVDAVTCPVVDAYFQKFCEVAPYLTVTNEYPQQVAVVMNDRKFQRLTAEQQEILLDEIDKAGDYVTEQANKRSAEIIELMKKEYNVEIIEVDLAPWRAKMDSFLEELENSNYIPKGFAERIRAIR</sequence>
<name>A0A6L5YC32_9BACT</name>
<accession>A0A6L5YC32</accession>
<reference evidence="3 4" key="1">
    <citation type="submission" date="2019-08" db="EMBL/GenBank/DDBJ databases">
        <title>In-depth cultivation of the pig gut microbiome towards novel bacterial diversity and tailored functional studies.</title>
        <authorList>
            <person name="Wylensek D."/>
            <person name="Hitch T.C.A."/>
            <person name="Clavel T."/>
        </authorList>
    </citation>
    <scope>NUCLEOTIDE SEQUENCE [LARGE SCALE GENOMIC DNA]</scope>
    <source>
        <strain evidence="3 4">SM-530-WT-4B</strain>
    </source>
</reference>
<evidence type="ECO:0000256" key="2">
    <source>
        <dbReference type="SAM" id="SignalP"/>
    </source>
</evidence>
<dbReference type="RefSeq" id="WP_154528840.1">
    <property type="nucleotide sequence ID" value="NZ_JAXDZJ010000102.1"/>
</dbReference>